<dbReference type="AlphaFoldDB" id="A0A8X7NPE2"/>
<feature type="domain" description="Calcineurin-like phosphoesterase" evidence="6">
    <location>
        <begin position="57"/>
        <end position="278"/>
    </location>
</feature>
<evidence type="ECO:0000313" key="7">
    <source>
        <dbReference type="EMBL" id="KAF6057882.1"/>
    </source>
</evidence>
<evidence type="ECO:0000313" key="8">
    <source>
        <dbReference type="Proteomes" id="UP000590412"/>
    </source>
</evidence>
<reference evidence="7" key="1">
    <citation type="submission" date="2020-03" db="EMBL/GenBank/DDBJ databases">
        <title>FDA dAtabase for Regulatory Grade micrObial Sequences (FDA-ARGOS): Supporting development and validation of Infectious Disease Dx tests.</title>
        <authorList>
            <person name="Campos J."/>
            <person name="Goldberg B."/>
            <person name="Tallon L."/>
            <person name="Sadzewicz L."/>
            <person name="Vavikolanu K."/>
            <person name="Mehta A."/>
            <person name="Aluvathingal J."/>
            <person name="Nadendla S."/>
            <person name="Nandy P."/>
            <person name="Geyer C."/>
            <person name="Yan Y."/>
            <person name="Sichtig H."/>
        </authorList>
    </citation>
    <scope>NUCLEOTIDE SEQUENCE [LARGE SCALE GENOMIC DNA]</scope>
    <source>
        <strain evidence="7">FDAARGOS_652</strain>
    </source>
</reference>
<evidence type="ECO:0000256" key="5">
    <source>
        <dbReference type="SAM" id="Phobius"/>
    </source>
</evidence>
<accession>A0A8X7NPE2</accession>
<dbReference type="EMBL" id="JABWAB010000003">
    <property type="protein sequence ID" value="KAF6057882.1"/>
    <property type="molecule type" value="Genomic_DNA"/>
</dbReference>
<dbReference type="OrthoDB" id="5977743at2759"/>
<dbReference type="PANTHER" id="PTHR13315">
    <property type="entry name" value="METALLO PHOSPHOESTERASE RELATED"/>
    <property type="match status" value="1"/>
</dbReference>
<sequence>MKDYRVLLYLFISWIVAFLINEKYVPYRTIRRCKWPKLDHEDNASQQQRQQHHQTNILLIADPQLIDNHTYPGRNPYLLSLSQHTVDQHLKRNYNQLTRLNANATIFLGDLLDNGRASTDEYFANEVARFRSIFPKHPQMYTNLAGNHDIGFGDLIRTDIRDRFGETFGNPNLQTSIDGVEFILVDSTSLSSSKDQINQASRGFINQLPKKSMPRILLSHVPLFRDPNTNCGSLREKPKFESLGRGYQYQNSLTKDISNLIFEKVEPDLIFSGDDHDYCDIVHHPQETREITVKSMSMAMGVYYPAVQLLSYSKSPEGLKYSTKICYMQTPYINVVIYIVLAIISIVIILYQNIRLKTGNSSWTILPLSRSKREEKSKMGTGGWRKQMCLDVVKECLAMAMVVIFVYKYFIAL</sequence>
<evidence type="ECO:0000259" key="6">
    <source>
        <dbReference type="Pfam" id="PF00149"/>
    </source>
</evidence>
<feature type="transmembrane region" description="Helical" evidence="5">
    <location>
        <begin position="392"/>
        <end position="411"/>
    </location>
</feature>
<protein>
    <submittedName>
        <fullName evidence="7">Calcineurin-like phosphoesterase family protein</fullName>
    </submittedName>
</protein>
<dbReference type="GO" id="GO:0006506">
    <property type="term" value="P:GPI anchor biosynthetic process"/>
    <property type="evidence" value="ECO:0007669"/>
    <property type="project" value="InterPro"/>
</dbReference>
<dbReference type="Pfam" id="PF00149">
    <property type="entry name" value="Metallophos"/>
    <property type="match status" value="1"/>
</dbReference>
<evidence type="ECO:0000256" key="3">
    <source>
        <dbReference type="ARBA" id="ARBA00022989"/>
    </source>
</evidence>
<evidence type="ECO:0000256" key="4">
    <source>
        <dbReference type="ARBA" id="ARBA00023136"/>
    </source>
</evidence>
<dbReference type="GO" id="GO:0016020">
    <property type="term" value="C:membrane"/>
    <property type="evidence" value="ECO:0007669"/>
    <property type="project" value="UniProtKB-SubCell"/>
</dbReference>
<dbReference type="GO" id="GO:0016787">
    <property type="term" value="F:hydrolase activity"/>
    <property type="evidence" value="ECO:0007669"/>
    <property type="project" value="InterPro"/>
</dbReference>
<organism evidence="7 8">
    <name type="scientific">Candida parapsilosis</name>
    <name type="common">Yeast</name>
    <dbReference type="NCBI Taxonomy" id="5480"/>
    <lineage>
        <taxon>Eukaryota</taxon>
        <taxon>Fungi</taxon>
        <taxon>Dikarya</taxon>
        <taxon>Ascomycota</taxon>
        <taxon>Saccharomycotina</taxon>
        <taxon>Pichiomycetes</taxon>
        <taxon>Debaryomycetaceae</taxon>
        <taxon>Candida/Lodderomyces clade</taxon>
        <taxon>Candida</taxon>
    </lineage>
</organism>
<comment type="subcellular location">
    <subcellularLocation>
        <location evidence="1">Membrane</location>
        <topology evidence="1">Multi-pass membrane protein</topology>
    </subcellularLocation>
</comment>
<keyword evidence="3 5" id="KW-1133">Transmembrane helix</keyword>
<dbReference type="PANTHER" id="PTHR13315:SF4">
    <property type="entry name" value="METALLOPHOSPHOESTERASE, ISOFORM E"/>
    <property type="match status" value="1"/>
</dbReference>
<dbReference type="InterPro" id="IPR029052">
    <property type="entry name" value="Metallo-depent_PP-like"/>
</dbReference>
<feature type="transmembrane region" description="Helical" evidence="5">
    <location>
        <begin position="6"/>
        <end position="25"/>
    </location>
</feature>
<feature type="transmembrane region" description="Helical" evidence="5">
    <location>
        <begin position="332"/>
        <end position="351"/>
    </location>
</feature>
<name>A0A8X7NPE2_CANPA</name>
<evidence type="ECO:0000256" key="1">
    <source>
        <dbReference type="ARBA" id="ARBA00004141"/>
    </source>
</evidence>
<proteinExistence type="predicted"/>
<keyword evidence="4 5" id="KW-0472">Membrane</keyword>
<dbReference type="InterPro" id="IPR004843">
    <property type="entry name" value="Calcineurin-like_PHP"/>
</dbReference>
<evidence type="ECO:0000256" key="2">
    <source>
        <dbReference type="ARBA" id="ARBA00022692"/>
    </source>
</evidence>
<dbReference type="SUPFAM" id="SSF56300">
    <property type="entry name" value="Metallo-dependent phosphatases"/>
    <property type="match status" value="1"/>
</dbReference>
<gene>
    <name evidence="7" type="ORF">FOB60_002437</name>
</gene>
<keyword evidence="2 5" id="KW-0812">Transmembrane</keyword>
<comment type="caution">
    <text evidence="7">The sequence shown here is derived from an EMBL/GenBank/DDBJ whole genome shotgun (WGS) entry which is preliminary data.</text>
</comment>
<dbReference type="Proteomes" id="UP000590412">
    <property type="component" value="Unassembled WGS sequence"/>
</dbReference>
<dbReference type="Gene3D" id="3.60.21.10">
    <property type="match status" value="1"/>
</dbReference>
<dbReference type="InterPro" id="IPR033308">
    <property type="entry name" value="PGAP5/Cdc1/Ted1"/>
</dbReference>
<dbReference type="GO" id="GO:0005783">
    <property type="term" value="C:endoplasmic reticulum"/>
    <property type="evidence" value="ECO:0007669"/>
    <property type="project" value="TreeGrafter"/>
</dbReference>